<proteinExistence type="predicted"/>
<accession>A0A7R9FKG8</accession>
<evidence type="ECO:0000313" key="1">
    <source>
        <dbReference type="EMBL" id="CAD7455076.1"/>
    </source>
</evidence>
<protein>
    <submittedName>
        <fullName evidence="1">Uncharacterized protein</fullName>
    </submittedName>
</protein>
<organism evidence="1">
    <name type="scientific">Timema tahoe</name>
    <dbReference type="NCBI Taxonomy" id="61484"/>
    <lineage>
        <taxon>Eukaryota</taxon>
        <taxon>Metazoa</taxon>
        <taxon>Ecdysozoa</taxon>
        <taxon>Arthropoda</taxon>
        <taxon>Hexapoda</taxon>
        <taxon>Insecta</taxon>
        <taxon>Pterygota</taxon>
        <taxon>Neoptera</taxon>
        <taxon>Polyneoptera</taxon>
        <taxon>Phasmatodea</taxon>
        <taxon>Timematodea</taxon>
        <taxon>Timematoidea</taxon>
        <taxon>Timematidae</taxon>
        <taxon>Timema</taxon>
    </lineage>
</organism>
<dbReference type="AlphaFoldDB" id="A0A7R9FKG8"/>
<gene>
    <name evidence="1" type="ORF">TTEB3V08_LOCUS3157</name>
</gene>
<name>A0A7R9FKG8_9NEOP</name>
<sequence length="201" mass="22942">MSLWEGERSGVASQPTKVSFRTNKNRWITETVDGASYRTGLAEKSYVWKCQFSRERLKTQECSSVTSPKVSLKSYAKNSNYGAGICDKMLSSHHRVLPQVYVATAYRLLSTWRPTRLVSGDFSPSALVVVASMDERTTKAINAFSNKERIFKGLRKCTHIIMERGRKRYSTEPREKEHMVKIRDCFATGNSVQNEDLDFHS</sequence>
<reference evidence="1" key="1">
    <citation type="submission" date="2020-11" db="EMBL/GenBank/DDBJ databases">
        <authorList>
            <person name="Tran Van P."/>
        </authorList>
    </citation>
    <scope>NUCLEOTIDE SEQUENCE</scope>
</reference>
<dbReference type="EMBL" id="OE000796">
    <property type="protein sequence ID" value="CAD7455076.1"/>
    <property type="molecule type" value="Genomic_DNA"/>
</dbReference>